<dbReference type="AlphaFoldDB" id="A0A2L0EI10"/>
<sequence>MKLDDLCATFQSLAFPRLGERAHPERQAVLDARAQVFTAVADDEFLADCIDRELRLIEEGRLRRGLSPFFTLPELGIHFTFGYWSPGMTPGPHEHTAWTITAVCRNWLEVLTYNREESYRRRGLVPKNRFEAPAGKVGYIYDPCIHEPRNTSDEWSLSLHIVSPRDGERPADQPEPLPVLQSASGVPVAGDAHPFTSVLIARQRERYLRLLTRILLKMHVAAAPALLARCFGLASSATRRLIQRSARVPVEGVQPDSTWRLARTHRDLVLTHRHRDNHVALDVETPNGPRQAFVSGASAREAVGLITREVIIDVDVLPGSLTAEERAAIGEALEQTGLFTRVRGEG</sequence>
<reference evidence="1 2" key="1">
    <citation type="submission" date="2015-09" db="EMBL/GenBank/DDBJ databases">
        <title>Sorangium comparison.</title>
        <authorList>
            <person name="Zaburannyi N."/>
            <person name="Bunk B."/>
            <person name="Overmann J."/>
            <person name="Mueller R."/>
        </authorList>
    </citation>
    <scope>NUCLEOTIDE SEQUENCE [LARGE SCALE GENOMIC DNA]</scope>
    <source>
        <strain evidence="1 2">So ce26</strain>
    </source>
</reference>
<evidence type="ECO:0000313" key="2">
    <source>
        <dbReference type="Proteomes" id="UP000238348"/>
    </source>
</evidence>
<dbReference type="EMBL" id="CP012673">
    <property type="protein sequence ID" value="AUX38915.1"/>
    <property type="molecule type" value="Genomic_DNA"/>
</dbReference>
<dbReference type="OrthoDB" id="4759848at2"/>
<protein>
    <submittedName>
        <fullName evidence="1">Uncharacterized protein</fullName>
    </submittedName>
</protein>
<dbReference type="RefSeq" id="WP_104976956.1">
    <property type="nucleotide sequence ID" value="NZ_CP012673.1"/>
</dbReference>
<dbReference type="Gene3D" id="2.60.120.10">
    <property type="entry name" value="Jelly Rolls"/>
    <property type="match status" value="1"/>
</dbReference>
<dbReference type="Proteomes" id="UP000238348">
    <property type="component" value="Chromosome"/>
</dbReference>
<evidence type="ECO:0000313" key="1">
    <source>
        <dbReference type="EMBL" id="AUX38915.1"/>
    </source>
</evidence>
<organism evidence="1 2">
    <name type="scientific">Sorangium cellulosum</name>
    <name type="common">Polyangium cellulosum</name>
    <dbReference type="NCBI Taxonomy" id="56"/>
    <lineage>
        <taxon>Bacteria</taxon>
        <taxon>Pseudomonadati</taxon>
        <taxon>Myxococcota</taxon>
        <taxon>Polyangia</taxon>
        <taxon>Polyangiales</taxon>
        <taxon>Polyangiaceae</taxon>
        <taxon>Sorangium</taxon>
    </lineage>
</organism>
<accession>A0A2L0EI10</accession>
<gene>
    <name evidence="1" type="ORF">SOCE26_002960</name>
</gene>
<dbReference type="InterPro" id="IPR011051">
    <property type="entry name" value="RmlC_Cupin_sf"/>
</dbReference>
<name>A0A2L0EI10_SORCE</name>
<dbReference type="InterPro" id="IPR014710">
    <property type="entry name" value="RmlC-like_jellyroll"/>
</dbReference>
<proteinExistence type="predicted"/>
<dbReference type="SUPFAM" id="SSF51182">
    <property type="entry name" value="RmlC-like cupins"/>
    <property type="match status" value="1"/>
</dbReference>